<evidence type="ECO:0000256" key="2">
    <source>
        <dbReference type="ARBA" id="ARBA00023315"/>
    </source>
</evidence>
<dbReference type="PANTHER" id="PTHR36449">
    <property type="entry name" value="ACETYLTRANSFERASE-RELATED"/>
    <property type="match status" value="1"/>
</dbReference>
<evidence type="ECO:0000313" key="4">
    <source>
        <dbReference type="Proteomes" id="UP000832097"/>
    </source>
</evidence>
<name>A0ABY4BV52_9MICO</name>
<dbReference type="PANTHER" id="PTHR36449:SF1">
    <property type="entry name" value="ACETYLTRANSFERASE"/>
    <property type="match status" value="1"/>
</dbReference>
<keyword evidence="2" id="KW-0012">Acyltransferase</keyword>
<dbReference type="RefSeq" id="WP_243554052.1">
    <property type="nucleotide sequence ID" value="NZ_CP094528.1"/>
</dbReference>
<sequence>MSGPQQPAIEYDVFALSDIAQDKYSTLRDRVHERLAAFDCSRSTHLQNFARSEVHRWEAHGHSRTYVLITPDDEYGIEVAGFFTIGLTSLDFSNASNSARKRLMGSITMEQTGAYSIAELARSDRYSNHQLPGTILVDEAKQVVKRARSYVAGRFLVVDAQQKVFERLYEPAGFRHVSVAEAPRGMEDRDFITACCVIKDW</sequence>
<proteinExistence type="predicted"/>
<evidence type="ECO:0000313" key="3">
    <source>
        <dbReference type="EMBL" id="UOE43086.1"/>
    </source>
</evidence>
<accession>A0ABY4BV52</accession>
<dbReference type="EMBL" id="CP094528">
    <property type="protein sequence ID" value="UOE43086.1"/>
    <property type="molecule type" value="Genomic_DNA"/>
</dbReference>
<evidence type="ECO:0008006" key="5">
    <source>
        <dbReference type="Google" id="ProtNLM"/>
    </source>
</evidence>
<dbReference type="Gene3D" id="3.40.630.30">
    <property type="match status" value="1"/>
</dbReference>
<reference evidence="3 4" key="1">
    <citation type="submission" date="2022-03" db="EMBL/GenBank/DDBJ databases">
        <title>Mucilaginibacter sp. isolated from the gut of Protaetia brevitarsis seulensis larvae.</title>
        <authorList>
            <person name="Won M."/>
            <person name="Kim S.-J."/>
            <person name="Kwon S.-W."/>
        </authorList>
    </citation>
    <scope>NUCLEOTIDE SEQUENCE [LARGE SCALE GENOMIC DNA]</scope>
    <source>
        <strain evidence="3 4">CFWR-12</strain>
    </source>
</reference>
<evidence type="ECO:0000256" key="1">
    <source>
        <dbReference type="ARBA" id="ARBA00022679"/>
    </source>
</evidence>
<protein>
    <recommendedName>
        <fullName evidence="5">N-acetyltransferase</fullName>
    </recommendedName>
</protein>
<organism evidence="3 4">
    <name type="scientific">Agromyces larvae</name>
    <dbReference type="NCBI Taxonomy" id="2929802"/>
    <lineage>
        <taxon>Bacteria</taxon>
        <taxon>Bacillati</taxon>
        <taxon>Actinomycetota</taxon>
        <taxon>Actinomycetes</taxon>
        <taxon>Micrococcales</taxon>
        <taxon>Microbacteriaceae</taxon>
        <taxon>Agromyces</taxon>
    </lineage>
</organism>
<gene>
    <name evidence="3" type="ORF">MTO99_12915</name>
</gene>
<dbReference type="Proteomes" id="UP000832097">
    <property type="component" value="Chromosome"/>
</dbReference>
<keyword evidence="1" id="KW-0808">Transferase</keyword>
<keyword evidence="4" id="KW-1185">Reference proteome</keyword>